<reference evidence="3 4" key="1">
    <citation type="journal article" date="2024" name="Science">
        <title>Giant polyketide synthase enzymes in the biosynthesis of giant marine polyether toxins.</title>
        <authorList>
            <person name="Fallon T.R."/>
            <person name="Shende V.V."/>
            <person name="Wierzbicki I.H."/>
            <person name="Pendleton A.L."/>
            <person name="Watervoot N.F."/>
            <person name="Auber R.P."/>
            <person name="Gonzalez D.J."/>
            <person name="Wisecaver J.H."/>
            <person name="Moore B.S."/>
        </authorList>
    </citation>
    <scope>NUCLEOTIDE SEQUENCE [LARGE SCALE GENOMIC DNA]</scope>
    <source>
        <strain evidence="3 4">12B1</strain>
    </source>
</reference>
<organism evidence="3 4">
    <name type="scientific">Prymnesium parvum</name>
    <name type="common">Toxic golden alga</name>
    <dbReference type="NCBI Taxonomy" id="97485"/>
    <lineage>
        <taxon>Eukaryota</taxon>
        <taxon>Haptista</taxon>
        <taxon>Haptophyta</taxon>
        <taxon>Prymnesiophyceae</taxon>
        <taxon>Prymnesiales</taxon>
        <taxon>Prymnesiaceae</taxon>
        <taxon>Prymnesium</taxon>
    </lineage>
</organism>
<dbReference type="EMBL" id="JBGBPQ010000015">
    <property type="protein sequence ID" value="KAL1510411.1"/>
    <property type="molecule type" value="Genomic_DNA"/>
</dbReference>
<dbReference type="Proteomes" id="UP001515480">
    <property type="component" value="Unassembled WGS sequence"/>
</dbReference>
<evidence type="ECO:0000313" key="3">
    <source>
        <dbReference type="EMBL" id="KAL1510411.1"/>
    </source>
</evidence>
<evidence type="ECO:0000313" key="4">
    <source>
        <dbReference type="Proteomes" id="UP001515480"/>
    </source>
</evidence>
<feature type="region of interest" description="Disordered" evidence="1">
    <location>
        <begin position="132"/>
        <end position="164"/>
    </location>
</feature>
<proteinExistence type="predicted"/>
<comment type="caution">
    <text evidence="3">The sequence shown here is derived from an EMBL/GenBank/DDBJ whole genome shotgun (WGS) entry which is preliminary data.</text>
</comment>
<evidence type="ECO:0000256" key="2">
    <source>
        <dbReference type="SAM" id="SignalP"/>
    </source>
</evidence>
<accession>A0AB34J1G3</accession>
<feature type="signal peptide" evidence="2">
    <location>
        <begin position="1"/>
        <end position="19"/>
    </location>
</feature>
<sequence length="338" mass="37829">MRHCSLLPLLLLQFGASNAVRLAQLGANRPNVRARAVRVRGCAESSLARIFNATIDQMLETSDVNLPSMMSKNLKLLTNPEFIGTLNARIASTPSGSERTRLEACQMMVLNFLEEVTDQIIQLEPELAEAQAQVDRARTEAAVRPSRKPSRRSAGSPSAFTPGAAATGMVASNATVDDLHREIQAKNRFKLEQLLDAAKLGEFELNQAIARLRPQLDNTFFEHMQWEVEQQIKAQNQQLLGILEVVVQRTCAEMELAMPDVQLLGALLQIKNREARRELFARELEPAPLELQASFVQNVQETKLHLEKAVMRGEKVDQELLQSLRVISIEMEDYIKVP</sequence>
<feature type="chain" id="PRO_5044250879" evidence="2">
    <location>
        <begin position="20"/>
        <end position="338"/>
    </location>
</feature>
<keyword evidence="2" id="KW-0732">Signal</keyword>
<protein>
    <submittedName>
        <fullName evidence="3">Uncharacterized protein</fullName>
    </submittedName>
</protein>
<name>A0AB34J1G3_PRYPA</name>
<keyword evidence="4" id="KW-1185">Reference proteome</keyword>
<dbReference type="AlphaFoldDB" id="A0AB34J1G3"/>
<gene>
    <name evidence="3" type="ORF">AB1Y20_006719</name>
</gene>
<evidence type="ECO:0000256" key="1">
    <source>
        <dbReference type="SAM" id="MobiDB-lite"/>
    </source>
</evidence>